<dbReference type="Pfam" id="PF02525">
    <property type="entry name" value="Flavodoxin_2"/>
    <property type="match status" value="1"/>
</dbReference>
<keyword evidence="2" id="KW-0560">Oxidoreductase</keyword>
<dbReference type="PANTHER" id="PTHR10204">
    <property type="entry name" value="NAD P H OXIDOREDUCTASE-RELATED"/>
    <property type="match status" value="1"/>
</dbReference>
<organism evidence="4 5">
    <name type="scientific">Chryseobacterium limigenitum</name>
    <dbReference type="NCBI Taxonomy" id="1612149"/>
    <lineage>
        <taxon>Bacteria</taxon>
        <taxon>Pseudomonadati</taxon>
        <taxon>Bacteroidota</taxon>
        <taxon>Flavobacteriia</taxon>
        <taxon>Flavobacteriales</taxon>
        <taxon>Weeksellaceae</taxon>
        <taxon>Chryseobacterium group</taxon>
        <taxon>Chryseobacterium</taxon>
    </lineage>
</organism>
<dbReference type="PANTHER" id="PTHR10204:SF34">
    <property type="entry name" value="NAD(P)H DEHYDROGENASE [QUINONE] 1 ISOFORM 1"/>
    <property type="match status" value="1"/>
</dbReference>
<dbReference type="STRING" id="1612149.SAMN05216324_104133"/>
<protein>
    <submittedName>
        <fullName evidence="4">Putative NADPH-quinone reductase (Modulator of drug activity B)</fullName>
    </submittedName>
</protein>
<keyword evidence="5" id="KW-1185">Reference proteome</keyword>
<evidence type="ECO:0000313" key="5">
    <source>
        <dbReference type="Proteomes" id="UP000182034"/>
    </source>
</evidence>
<comment type="similarity">
    <text evidence="1">Belongs to the NAD(P)H dehydrogenase (quinone) family.</text>
</comment>
<dbReference type="OrthoDB" id="652200at2"/>
<reference evidence="5" key="1">
    <citation type="submission" date="2016-10" db="EMBL/GenBank/DDBJ databases">
        <authorList>
            <person name="Varghese N."/>
            <person name="Submissions S."/>
        </authorList>
    </citation>
    <scope>NUCLEOTIDE SEQUENCE [LARGE SCALE GENOMIC DNA]</scope>
    <source>
        <strain evidence="5">SUR2</strain>
    </source>
</reference>
<dbReference type="InterPro" id="IPR003680">
    <property type="entry name" value="Flavodoxin_fold"/>
</dbReference>
<evidence type="ECO:0000313" key="4">
    <source>
        <dbReference type="EMBL" id="SFZ93108.1"/>
    </source>
</evidence>
<proteinExistence type="inferred from homology"/>
<evidence type="ECO:0000256" key="2">
    <source>
        <dbReference type="ARBA" id="ARBA00023002"/>
    </source>
</evidence>
<dbReference type="InterPro" id="IPR029039">
    <property type="entry name" value="Flavoprotein-like_sf"/>
</dbReference>
<evidence type="ECO:0000259" key="3">
    <source>
        <dbReference type="Pfam" id="PF02525"/>
    </source>
</evidence>
<dbReference type="Gene3D" id="3.40.50.360">
    <property type="match status" value="1"/>
</dbReference>
<evidence type="ECO:0000256" key="1">
    <source>
        <dbReference type="ARBA" id="ARBA00006252"/>
    </source>
</evidence>
<dbReference type="AlphaFoldDB" id="A0A1K2IL04"/>
<dbReference type="InterPro" id="IPR051545">
    <property type="entry name" value="NAD(P)H_dehydrogenase_qn"/>
</dbReference>
<dbReference type="GO" id="GO:0005829">
    <property type="term" value="C:cytosol"/>
    <property type="evidence" value="ECO:0007669"/>
    <property type="project" value="TreeGrafter"/>
</dbReference>
<feature type="domain" description="Flavodoxin-like fold" evidence="3">
    <location>
        <begin position="1"/>
        <end position="181"/>
    </location>
</feature>
<dbReference type="SUPFAM" id="SSF52218">
    <property type="entry name" value="Flavoproteins"/>
    <property type="match status" value="1"/>
</dbReference>
<dbReference type="RefSeq" id="WP_072408686.1">
    <property type="nucleotide sequence ID" value="NZ_FPKW01000004.1"/>
</dbReference>
<dbReference type="Proteomes" id="UP000182034">
    <property type="component" value="Unassembled WGS sequence"/>
</dbReference>
<dbReference type="EMBL" id="FPKW01000004">
    <property type="protein sequence ID" value="SFZ93108.1"/>
    <property type="molecule type" value="Genomic_DNA"/>
</dbReference>
<dbReference type="GO" id="GO:0003955">
    <property type="term" value="F:NAD(P)H dehydrogenase (quinone) activity"/>
    <property type="evidence" value="ECO:0007669"/>
    <property type="project" value="TreeGrafter"/>
</dbReference>
<gene>
    <name evidence="4" type="ORF">SAMN05216324_104133</name>
</gene>
<name>A0A1K2IL04_9FLAO</name>
<sequence length="196" mass="22550">MKVVIVFNHPYEGSFGNAILNAVTKGLKDANHEIDLMHLDNDGFNPVMSKADLKAFLDHKPVDPQVIDYNERLEKADHLIFIFPIWWDLMPAMTKGFVDRVLTPGVVYDHHPRGFGLVPLLKNLKGVTVITTMNKPKIMYSLLIGNLIKKAMIKSVFKTMGYKNLKWISYNMVKSVSQEKRVKWLTDIENRFSKFN</sequence>
<accession>A0A1K2IL04</accession>